<keyword evidence="3" id="KW-1185">Reference proteome</keyword>
<protein>
    <submittedName>
        <fullName evidence="2">G3821 protein</fullName>
    </submittedName>
</protein>
<dbReference type="PANTHER" id="PTHR21422">
    <property type="entry name" value="RAB3 GTPASE-ACTIVATING PROTEIN CATALYTIC SUBUNIT"/>
    <property type="match status" value="1"/>
</dbReference>
<accession>A0ABP1FRM1</accession>
<dbReference type="Proteomes" id="UP001497392">
    <property type="component" value="Unassembled WGS sequence"/>
</dbReference>
<evidence type="ECO:0000256" key="1">
    <source>
        <dbReference type="SAM" id="MobiDB-lite"/>
    </source>
</evidence>
<dbReference type="PANTHER" id="PTHR21422:SF9">
    <property type="entry name" value="RAB3 GTPASE-ACTIVATING PROTEIN CATALYTIC SUBUNIT"/>
    <property type="match status" value="1"/>
</dbReference>
<sequence length="1084" mass="117361">MLTSEEVFQDYTVATSLERFIASIEEVVSSWISADVEELAAQQALQGISAQPGCLEVQASVQHHLSFRNEAYILTLHADAAEASVRSTQAKHDRQPQQPGDLPSHAVLSAPEHPPSMAEDCPQTFLERSGSPQRRQVVHEQSAEGYLEHSRAAAGHSEKHQSAMGKHRGWPGICPGAVLNGTHKVQTWLGVSTFLSLSPASYSRRILNNQEGSTLQSALCAALSSTGCPWPAVLPMHDPLRDACWGVAVTCSGTTAFLDSDSIHISNLPEKLLLVEGLLGLFGQRLGPHAPLAAAAVAAVATDMSLGSMSSSAAGQPPAAYARNVTLSERRTYRIPPPVALLDEGSGNESSSELEWRQEWDTDSAWRPWAVHPDPVGRLELDIMWDQVPASSAVQQEPLNPGNASDWRVHVIDPAHAQTYGHSAFSLHSQEPKRVHLRIAHEPLQPNRWADRDTTFAGMLQNLVDSTAAASEARSMEQLASAEWWELRGAHAPELPPEPTLQDVLRDLVEAPTLPSAFNRGFPSQAAAGPAAEDRSRLGRCEGTAPPGVLASRLALHALVFPNARAIAALWSRLVRELRFAQWEARAPLPRMRTQQGARLRGPNSHWQASVLAEITGGMPNAPDLGACILHQKLQMLNCCIFLIRHPDAAFISLSLPSTGATSDGKTGLGRAGETEGTGQFLLLHMPQLVTFDMLVEREAALAAAGHAGEAARARLQAPLLRQCIQAFKAALPEAQLGLFRRFLGQHQEALGLDSQVIASHQIGIMWEATQAATAEQQKALWSVELEGERALHYFETLPPEAAFAQLLLLGLCSALHLLACSEGATLPPAECALQRCGAQLRALCAKRGPSREDTVTVFESLRWAERIVVTGEALMQRLLGRRQLVQRLLESCIDDTESSYTGLRPAQGAGTSASGSKTTDDQANNNESRSPEDERGTTHDDDPPSAALPEQSEAHEQQQQQQDNSSQSMQACSSSGVHAGTALADRADIAFVCCLLDRQQQEDIQSTAEAVEGILRAKGQKELPTVDWDQPLQSTRLLDCESTETQLAQAEPVTKDGPRLGHRLFARTRPGELRLGTVLMSEQ</sequence>
<dbReference type="InterPro" id="IPR045700">
    <property type="entry name" value="Rab3GAP1"/>
</dbReference>
<proteinExistence type="predicted"/>
<comment type="caution">
    <text evidence="2">The sequence shown here is derived from an EMBL/GenBank/DDBJ whole genome shotgun (WGS) entry which is preliminary data.</text>
</comment>
<feature type="region of interest" description="Disordered" evidence="1">
    <location>
        <begin position="84"/>
        <end position="144"/>
    </location>
</feature>
<dbReference type="EMBL" id="CAXHTA020000005">
    <property type="protein sequence ID" value="CAL5221601.1"/>
    <property type="molecule type" value="Genomic_DNA"/>
</dbReference>
<evidence type="ECO:0000313" key="3">
    <source>
        <dbReference type="Proteomes" id="UP001497392"/>
    </source>
</evidence>
<feature type="compositionally biased region" description="Basic and acidic residues" evidence="1">
    <location>
        <begin position="930"/>
        <end position="943"/>
    </location>
</feature>
<feature type="compositionally biased region" description="Polar residues" evidence="1">
    <location>
        <begin position="910"/>
        <end position="929"/>
    </location>
</feature>
<organism evidence="2 3">
    <name type="scientific">Coccomyxa viridis</name>
    <dbReference type="NCBI Taxonomy" id="1274662"/>
    <lineage>
        <taxon>Eukaryota</taxon>
        <taxon>Viridiplantae</taxon>
        <taxon>Chlorophyta</taxon>
        <taxon>core chlorophytes</taxon>
        <taxon>Trebouxiophyceae</taxon>
        <taxon>Trebouxiophyceae incertae sedis</taxon>
        <taxon>Coccomyxaceae</taxon>
        <taxon>Coccomyxa</taxon>
    </lineage>
</organism>
<gene>
    <name evidence="2" type="primary">g3821</name>
    <name evidence="2" type="ORF">VP750_LOCUS3260</name>
</gene>
<feature type="compositionally biased region" description="Low complexity" evidence="1">
    <location>
        <begin position="958"/>
        <end position="973"/>
    </location>
</feature>
<feature type="region of interest" description="Disordered" evidence="1">
    <location>
        <begin position="901"/>
        <end position="973"/>
    </location>
</feature>
<reference evidence="2 3" key="1">
    <citation type="submission" date="2024-06" db="EMBL/GenBank/DDBJ databases">
        <authorList>
            <person name="Kraege A."/>
            <person name="Thomma B."/>
        </authorList>
    </citation>
    <scope>NUCLEOTIDE SEQUENCE [LARGE SCALE GENOMIC DNA]</scope>
</reference>
<name>A0ABP1FRM1_9CHLO</name>
<evidence type="ECO:0000313" key="2">
    <source>
        <dbReference type="EMBL" id="CAL5221601.1"/>
    </source>
</evidence>
<feature type="region of interest" description="Disordered" evidence="1">
    <location>
        <begin position="516"/>
        <end position="540"/>
    </location>
</feature>